<dbReference type="PROSITE" id="PS50222">
    <property type="entry name" value="EF_HAND_2"/>
    <property type="match status" value="1"/>
</dbReference>
<evidence type="ECO:0000256" key="1">
    <source>
        <dbReference type="SAM" id="MobiDB-lite"/>
    </source>
</evidence>
<name>A0A1Y3AX29_EURMA</name>
<evidence type="ECO:0000313" key="4">
    <source>
        <dbReference type="Proteomes" id="UP000194236"/>
    </source>
</evidence>
<proteinExistence type="predicted"/>
<sequence length="215" mass="25900">MDIRKIYSDFLEHCFPSFYMTYWSFCSYMNDYFQECDTLLQLFQAFNSNRCGYLTFQEFFTGIVSIEPHCPNTMLRLRFIFRYYDVERRDQLDHNDMQRIFRDLNLNEQTLNTLMATIRFPINFEQFVQLVSKDMIRTELLCRASSPLLVHICQNFQRRNDTRISSYRKSRSESSQHFHHQQSSAGILDKSRGPCLACRERNYEFGSHCVRFDPI</sequence>
<feature type="domain" description="EF-hand" evidence="2">
    <location>
        <begin position="34"/>
        <end position="69"/>
    </location>
</feature>
<protein>
    <recommendedName>
        <fullName evidence="2">EF-hand domain-containing protein</fullName>
    </recommendedName>
</protein>
<dbReference type="GO" id="GO:0005509">
    <property type="term" value="F:calcium ion binding"/>
    <property type="evidence" value="ECO:0007669"/>
    <property type="project" value="InterPro"/>
</dbReference>
<dbReference type="SUPFAM" id="SSF47473">
    <property type="entry name" value="EF-hand"/>
    <property type="match status" value="1"/>
</dbReference>
<dbReference type="InterPro" id="IPR002048">
    <property type="entry name" value="EF_hand_dom"/>
</dbReference>
<dbReference type="OrthoDB" id="6628681at2759"/>
<comment type="caution">
    <text evidence="3">The sequence shown here is derived from an EMBL/GenBank/DDBJ whole genome shotgun (WGS) entry which is preliminary data.</text>
</comment>
<feature type="non-terminal residue" evidence="3">
    <location>
        <position position="215"/>
    </location>
</feature>
<evidence type="ECO:0000313" key="3">
    <source>
        <dbReference type="EMBL" id="OTF72358.1"/>
    </source>
</evidence>
<dbReference type="Gene3D" id="1.10.238.10">
    <property type="entry name" value="EF-hand"/>
    <property type="match status" value="1"/>
</dbReference>
<organism evidence="3 4">
    <name type="scientific">Euroglyphus maynei</name>
    <name type="common">Mayne's house dust mite</name>
    <dbReference type="NCBI Taxonomy" id="6958"/>
    <lineage>
        <taxon>Eukaryota</taxon>
        <taxon>Metazoa</taxon>
        <taxon>Ecdysozoa</taxon>
        <taxon>Arthropoda</taxon>
        <taxon>Chelicerata</taxon>
        <taxon>Arachnida</taxon>
        <taxon>Acari</taxon>
        <taxon>Acariformes</taxon>
        <taxon>Sarcoptiformes</taxon>
        <taxon>Astigmata</taxon>
        <taxon>Psoroptidia</taxon>
        <taxon>Analgoidea</taxon>
        <taxon>Pyroglyphidae</taxon>
        <taxon>Pyroglyphinae</taxon>
        <taxon>Euroglyphus</taxon>
    </lineage>
</organism>
<dbReference type="AlphaFoldDB" id="A0A1Y3AX29"/>
<keyword evidence="4" id="KW-1185">Reference proteome</keyword>
<dbReference type="EMBL" id="MUJZ01056574">
    <property type="protein sequence ID" value="OTF72358.1"/>
    <property type="molecule type" value="Genomic_DNA"/>
</dbReference>
<evidence type="ECO:0000259" key="2">
    <source>
        <dbReference type="PROSITE" id="PS50222"/>
    </source>
</evidence>
<feature type="region of interest" description="Disordered" evidence="1">
    <location>
        <begin position="164"/>
        <end position="185"/>
    </location>
</feature>
<gene>
    <name evidence="3" type="ORF">BLA29_010875</name>
</gene>
<dbReference type="InterPro" id="IPR011992">
    <property type="entry name" value="EF-hand-dom_pair"/>
</dbReference>
<dbReference type="Proteomes" id="UP000194236">
    <property type="component" value="Unassembled WGS sequence"/>
</dbReference>
<reference evidence="3 4" key="1">
    <citation type="submission" date="2017-03" db="EMBL/GenBank/DDBJ databases">
        <title>Genome Survey of Euroglyphus maynei.</title>
        <authorList>
            <person name="Arlian L.G."/>
            <person name="Morgan M.S."/>
            <person name="Rider S.D."/>
        </authorList>
    </citation>
    <scope>NUCLEOTIDE SEQUENCE [LARGE SCALE GENOMIC DNA]</scope>
    <source>
        <strain evidence="3">Arlian Lab</strain>
        <tissue evidence="3">Whole body</tissue>
    </source>
</reference>
<accession>A0A1Y3AX29</accession>